<keyword evidence="2" id="KW-1185">Reference proteome</keyword>
<evidence type="ECO:0000313" key="1">
    <source>
        <dbReference type="EMBL" id="QZN97790.1"/>
    </source>
</evidence>
<dbReference type="EMBL" id="CP081864">
    <property type="protein sequence ID" value="QZN97790.1"/>
    <property type="molecule type" value="Genomic_DNA"/>
</dbReference>
<accession>A0ABX9AXX2</accession>
<proteinExistence type="predicted"/>
<dbReference type="Proteomes" id="UP000825886">
    <property type="component" value="Chromosome"/>
</dbReference>
<protein>
    <submittedName>
        <fullName evidence="1">Uncharacterized protein</fullName>
    </submittedName>
</protein>
<evidence type="ECO:0000313" key="2">
    <source>
        <dbReference type="Proteomes" id="UP000825886"/>
    </source>
</evidence>
<reference evidence="1 2" key="1">
    <citation type="submission" date="2021-08" db="EMBL/GenBank/DDBJ databases">
        <title>Culture and genomic analysis of Symbiopectobacterium purcellii sp. nov. gen. nov., isolated from the leafhopper Empoasca decipiens.</title>
        <authorList>
            <person name="Nadal-Jimenez P."/>
            <person name="Siozios S."/>
            <person name="Halliday N."/>
            <person name="Camara M."/>
            <person name="Hurst G.D.D."/>
        </authorList>
    </citation>
    <scope>NUCLEOTIDE SEQUENCE [LARGE SCALE GENOMIC DNA]</scope>
    <source>
        <strain evidence="1 2">SyEd1</strain>
    </source>
</reference>
<gene>
    <name evidence="1" type="ORF">K6K13_11085</name>
</gene>
<name>A0ABX9AXX2_9ENTR</name>
<organism evidence="1 2">
    <name type="scientific">Symbiopectobacterium purcellii</name>
    <dbReference type="NCBI Taxonomy" id="2871826"/>
    <lineage>
        <taxon>Bacteria</taxon>
        <taxon>Pseudomonadati</taxon>
        <taxon>Pseudomonadota</taxon>
        <taxon>Gammaproteobacteria</taxon>
        <taxon>Enterobacterales</taxon>
        <taxon>Enterobacteriaceae</taxon>
    </lineage>
</organism>
<dbReference type="RefSeq" id="WP_222160821.1">
    <property type="nucleotide sequence ID" value="NZ_CP081864.1"/>
</dbReference>
<sequence length="273" mass="26592">MAIYKGRVTAIPGDTGPANSLSVGTVITLPAGSSAAAAITGTPPSQILNLGIPQGGKGDDAAPTTISVGTISTLPAGSSATASISGTALNYTLNLGIPAGAPGTGTAGPANALTIGTVSTLPAGSSAAATITGTSPNQTLNISIPVGNTGVGLSPGAPASISTTFGTATRPTDTTKPYKISVMIDAVYSVTIAGTVADTCELWIGPNATVGGTGWVKAESWRGSLTGILTLVGAGVGMRSPMSALVPAGWYFSARRISGTTATITEAYVTLLT</sequence>